<evidence type="ECO:0000313" key="3">
    <source>
        <dbReference type="Proteomes" id="UP000239899"/>
    </source>
</evidence>
<dbReference type="SUPFAM" id="SSF55315">
    <property type="entry name" value="L30e-like"/>
    <property type="match status" value="1"/>
</dbReference>
<protein>
    <submittedName>
        <fullName evidence="2">Selenocysteine insertion sequence-binding 2</fullName>
    </submittedName>
</protein>
<dbReference type="OrthoDB" id="2020517at2759"/>
<dbReference type="Proteomes" id="UP000239899">
    <property type="component" value="Unassembled WGS sequence"/>
</dbReference>
<proteinExistence type="predicted"/>
<dbReference type="AlphaFoldDB" id="A0A2P6TN88"/>
<dbReference type="InterPro" id="IPR029064">
    <property type="entry name" value="Ribosomal_eL30-like_sf"/>
</dbReference>
<feature type="region of interest" description="Disordered" evidence="1">
    <location>
        <begin position="33"/>
        <end position="67"/>
    </location>
</feature>
<evidence type="ECO:0000313" key="2">
    <source>
        <dbReference type="EMBL" id="PRW50797.1"/>
    </source>
</evidence>
<keyword evidence="3" id="KW-1185">Reference proteome</keyword>
<feature type="region of interest" description="Disordered" evidence="1">
    <location>
        <begin position="160"/>
        <end position="184"/>
    </location>
</feature>
<evidence type="ECO:0000256" key="1">
    <source>
        <dbReference type="SAM" id="MobiDB-lite"/>
    </source>
</evidence>
<dbReference type="STRING" id="3076.A0A2P6TN88"/>
<sequence>MASGQAAGPSLFVTLDAKAVMDQMKASPFLLAQQQRADAAARSESPTRRVPATGTTPVPPTPAGTASLSPAASLATLMSGLTLQSAAGPASPAYSSSHASLADAMDSCFSVDALAGSGSDLSHAGSMELPPALQALLQQQAQQRTGHAISLAEPARAGTSSLLSSGTLSAPASPPRPEERQRSAFSGFAAASAAGSQALPLEVQAYLQQQQQQQEEEQQRSAAAVAVAAAAVAAQEQQAALGWTPAGSDTAQGAEGYTGGNADQTWAAASPGMAAFQSAIYGWGGQPLPAEQAAAAAGAPYGTLPQALFSLQLPQRLQLQALLAQQQQLLQQQQQQAYVCGAGFCPPGMPQPSTYALRRAAQAPQDPPETLLGPHGRYQPYCKQFITPELNNAAQHVLCTVKMLQCIDGSRASRRDSKRFFCSLKEVSKVVGDARCLIVAPDVQPSSTAAINPVRALQRILNDAQCFGVPVVFALSRRGIGQVFGRDKAMSIVALMRLDGLEPHMSSMMEAAAQGRLAYLNRRDATVLPLETRLLGATSSANLAPAQSLPSPQAVLGGAMPQWLQTLQEQALGTAASLPAALPSLPSMPSVPSGW</sequence>
<feature type="compositionally biased region" description="Low complexity" evidence="1">
    <location>
        <begin position="160"/>
        <end position="171"/>
    </location>
</feature>
<dbReference type="Gene3D" id="3.30.1330.30">
    <property type="match status" value="1"/>
</dbReference>
<gene>
    <name evidence="2" type="ORF">C2E21_5367</name>
</gene>
<accession>A0A2P6TN88</accession>
<name>A0A2P6TN88_CHLSO</name>
<dbReference type="EMBL" id="LHPG02000010">
    <property type="protein sequence ID" value="PRW50797.1"/>
    <property type="molecule type" value="Genomic_DNA"/>
</dbReference>
<organism evidence="2 3">
    <name type="scientific">Chlorella sorokiniana</name>
    <name type="common">Freshwater green alga</name>
    <dbReference type="NCBI Taxonomy" id="3076"/>
    <lineage>
        <taxon>Eukaryota</taxon>
        <taxon>Viridiplantae</taxon>
        <taxon>Chlorophyta</taxon>
        <taxon>core chlorophytes</taxon>
        <taxon>Trebouxiophyceae</taxon>
        <taxon>Chlorellales</taxon>
        <taxon>Chlorellaceae</taxon>
        <taxon>Chlorella clade</taxon>
        <taxon>Chlorella</taxon>
    </lineage>
</organism>
<comment type="caution">
    <text evidence="2">The sequence shown here is derived from an EMBL/GenBank/DDBJ whole genome shotgun (WGS) entry which is preliminary data.</text>
</comment>
<reference evidence="2 3" key="1">
    <citation type="journal article" date="2018" name="Plant J.">
        <title>Genome sequences of Chlorella sorokiniana UTEX 1602 and Micractinium conductrix SAG 241.80: implications to maltose excretion by a green alga.</title>
        <authorList>
            <person name="Arriola M.B."/>
            <person name="Velmurugan N."/>
            <person name="Zhang Y."/>
            <person name="Plunkett M.H."/>
            <person name="Hondzo H."/>
            <person name="Barney B.M."/>
        </authorList>
    </citation>
    <scope>NUCLEOTIDE SEQUENCE [LARGE SCALE GENOMIC DNA]</scope>
    <source>
        <strain evidence="3">UTEX 1602</strain>
    </source>
</reference>